<accession>A0AAE0TI29</accession>
<evidence type="ECO:0000256" key="1">
    <source>
        <dbReference type="ARBA" id="ARBA00004370"/>
    </source>
</evidence>
<dbReference type="InterPro" id="IPR052954">
    <property type="entry name" value="GPCR-Ligand_Int"/>
</dbReference>
<dbReference type="GO" id="GO:0004930">
    <property type="term" value="F:G protein-coupled receptor activity"/>
    <property type="evidence" value="ECO:0007669"/>
    <property type="project" value="InterPro"/>
</dbReference>
<comment type="subcellular location">
    <subcellularLocation>
        <location evidence="1">Membrane</location>
    </subcellularLocation>
</comment>
<keyword evidence="4 5" id="KW-0472">Membrane</keyword>
<dbReference type="PANTHER" id="PTHR46641:SF2">
    <property type="entry name" value="FMRFAMIDE RECEPTOR"/>
    <property type="match status" value="1"/>
</dbReference>
<gene>
    <name evidence="7" type="ORF">CHS0354_029814</name>
</gene>
<dbReference type="PROSITE" id="PS50262">
    <property type="entry name" value="G_PROTEIN_RECEP_F1_2"/>
    <property type="match status" value="1"/>
</dbReference>
<feature type="transmembrane region" description="Helical" evidence="5">
    <location>
        <begin position="243"/>
        <end position="268"/>
    </location>
</feature>
<dbReference type="InterPro" id="IPR017452">
    <property type="entry name" value="GPCR_Rhodpsn_7TM"/>
</dbReference>
<dbReference type="PANTHER" id="PTHR46641">
    <property type="entry name" value="FMRFAMIDE RECEPTOR-RELATED"/>
    <property type="match status" value="1"/>
</dbReference>
<dbReference type="Pfam" id="PF00001">
    <property type="entry name" value="7tm_1"/>
    <property type="match status" value="1"/>
</dbReference>
<protein>
    <recommendedName>
        <fullName evidence="6">G-protein coupled receptors family 1 profile domain-containing protein</fullName>
    </recommendedName>
</protein>
<feature type="transmembrane region" description="Helical" evidence="5">
    <location>
        <begin position="151"/>
        <end position="173"/>
    </location>
</feature>
<dbReference type="GO" id="GO:0016020">
    <property type="term" value="C:membrane"/>
    <property type="evidence" value="ECO:0007669"/>
    <property type="project" value="UniProtKB-SubCell"/>
</dbReference>
<organism evidence="7 8">
    <name type="scientific">Potamilus streckersoni</name>
    <dbReference type="NCBI Taxonomy" id="2493646"/>
    <lineage>
        <taxon>Eukaryota</taxon>
        <taxon>Metazoa</taxon>
        <taxon>Spiralia</taxon>
        <taxon>Lophotrochozoa</taxon>
        <taxon>Mollusca</taxon>
        <taxon>Bivalvia</taxon>
        <taxon>Autobranchia</taxon>
        <taxon>Heteroconchia</taxon>
        <taxon>Palaeoheterodonta</taxon>
        <taxon>Unionida</taxon>
        <taxon>Unionoidea</taxon>
        <taxon>Unionidae</taxon>
        <taxon>Ambleminae</taxon>
        <taxon>Lampsilini</taxon>
        <taxon>Potamilus</taxon>
    </lineage>
</organism>
<reference evidence="7" key="3">
    <citation type="submission" date="2023-05" db="EMBL/GenBank/DDBJ databases">
        <authorList>
            <person name="Smith C.H."/>
        </authorList>
    </citation>
    <scope>NUCLEOTIDE SEQUENCE</scope>
    <source>
        <strain evidence="7">CHS0354</strain>
        <tissue evidence="7">Mantle</tissue>
    </source>
</reference>
<evidence type="ECO:0000256" key="2">
    <source>
        <dbReference type="ARBA" id="ARBA00022692"/>
    </source>
</evidence>
<feature type="transmembrane region" description="Helical" evidence="5">
    <location>
        <begin position="345"/>
        <end position="365"/>
    </location>
</feature>
<dbReference type="InterPro" id="IPR000276">
    <property type="entry name" value="GPCR_Rhodpsn"/>
</dbReference>
<dbReference type="Gene3D" id="1.20.1070.10">
    <property type="entry name" value="Rhodopsin 7-helix transmembrane proteins"/>
    <property type="match status" value="1"/>
</dbReference>
<feature type="domain" description="G-protein coupled receptors family 1 profile" evidence="6">
    <location>
        <begin position="95"/>
        <end position="362"/>
    </location>
</feature>
<dbReference type="AlphaFoldDB" id="A0AAE0TI29"/>
<keyword evidence="3 5" id="KW-1133">Transmembrane helix</keyword>
<feature type="transmembrane region" description="Helical" evidence="5">
    <location>
        <begin position="115"/>
        <end position="136"/>
    </location>
</feature>
<evidence type="ECO:0000313" key="7">
    <source>
        <dbReference type="EMBL" id="KAK3610345.1"/>
    </source>
</evidence>
<dbReference type="PRINTS" id="PR00237">
    <property type="entry name" value="GPCRRHODOPSN"/>
</dbReference>
<reference evidence="7" key="2">
    <citation type="journal article" date="2021" name="Genome Biol. Evol.">
        <title>Developing a high-quality reference genome for a parasitic bivalve with doubly uniparental inheritance (Bivalvia: Unionida).</title>
        <authorList>
            <person name="Smith C.H."/>
        </authorList>
    </citation>
    <scope>NUCLEOTIDE SEQUENCE</scope>
    <source>
        <strain evidence="7">CHS0354</strain>
        <tissue evidence="7">Mantle</tissue>
    </source>
</reference>
<feature type="transmembrane region" description="Helical" evidence="5">
    <location>
        <begin position="80"/>
        <end position="103"/>
    </location>
</feature>
<dbReference type="SUPFAM" id="SSF81321">
    <property type="entry name" value="Family A G protein-coupled receptor-like"/>
    <property type="match status" value="1"/>
</dbReference>
<reference evidence="7" key="1">
    <citation type="journal article" date="2021" name="Genome Biol. Evol.">
        <title>A High-Quality Reference Genome for a Parasitic Bivalve with Doubly Uniparental Inheritance (Bivalvia: Unionida).</title>
        <authorList>
            <person name="Smith C.H."/>
        </authorList>
    </citation>
    <scope>NUCLEOTIDE SEQUENCE</scope>
    <source>
        <strain evidence="7">CHS0354</strain>
    </source>
</reference>
<evidence type="ECO:0000259" key="6">
    <source>
        <dbReference type="PROSITE" id="PS50262"/>
    </source>
</evidence>
<comment type="caution">
    <text evidence="7">The sequence shown here is derived from an EMBL/GenBank/DDBJ whole genome shotgun (WGS) entry which is preliminary data.</text>
</comment>
<dbReference type="CDD" id="cd14978">
    <property type="entry name" value="7tmA_FMRFamide_R-like"/>
    <property type="match status" value="1"/>
</dbReference>
<evidence type="ECO:0000313" key="8">
    <source>
        <dbReference type="Proteomes" id="UP001195483"/>
    </source>
</evidence>
<dbReference type="Proteomes" id="UP001195483">
    <property type="component" value="Unassembled WGS sequence"/>
</dbReference>
<sequence length="447" mass="51639">MLLTNHTLEVTPYLPVIPTIETSFLNQTVSAIIDNMANMNTTDTLLELLNNTLAENGTNVTTTMSTKVQDLSHIKVKNLIYNHLGPTICMFGMICNVINLLVLTQRQLPESPYTYLIALACTDFTALLLSFVYMIFSQNSFAYIWKFYDCYIFLGCVNICTTSSVWITVQLTIERFLFVRHPLWAKATCNRASTKVKILITVCIALVVNIPRFMVLQPKYSDGKYILDSTELRKSLFFFGMNWIYSITVHFLPLIILTLANFYLVYAVRQAGQQREKLQIRNNREAVWQREQRKLTITLISIVFLFIICIIPSAFSDRPIAYALFGSGQTELQFISSSFYLSLQYVANFLVWCELSLNFVLYCAFNEKFRRVMKWMVKRWLKRCLPCSFNFHSITRNSTMQTTSLTLNTNNKGQPGCQHELQPLHEITNKKDLKRENENGEVYIASH</sequence>
<dbReference type="EMBL" id="JAEAOA010001777">
    <property type="protein sequence ID" value="KAK3610345.1"/>
    <property type="molecule type" value="Genomic_DNA"/>
</dbReference>
<name>A0AAE0TI29_9BIVA</name>
<evidence type="ECO:0000256" key="3">
    <source>
        <dbReference type="ARBA" id="ARBA00022989"/>
    </source>
</evidence>
<evidence type="ECO:0000256" key="5">
    <source>
        <dbReference type="SAM" id="Phobius"/>
    </source>
</evidence>
<feature type="transmembrane region" description="Helical" evidence="5">
    <location>
        <begin position="194"/>
        <end position="215"/>
    </location>
</feature>
<evidence type="ECO:0000256" key="4">
    <source>
        <dbReference type="ARBA" id="ARBA00023136"/>
    </source>
</evidence>
<keyword evidence="8" id="KW-1185">Reference proteome</keyword>
<feature type="transmembrane region" description="Helical" evidence="5">
    <location>
        <begin position="295"/>
        <end position="315"/>
    </location>
</feature>
<proteinExistence type="predicted"/>
<keyword evidence="2 5" id="KW-0812">Transmembrane</keyword>